<dbReference type="Proteomes" id="UP001151478">
    <property type="component" value="Unassembled WGS sequence"/>
</dbReference>
<dbReference type="InterPro" id="IPR001466">
    <property type="entry name" value="Beta-lactam-related"/>
</dbReference>
<dbReference type="InterPro" id="IPR050491">
    <property type="entry name" value="AmpC-like"/>
</dbReference>
<keyword evidence="4" id="KW-0732">Signal</keyword>
<keyword evidence="2" id="KW-0472">Membrane</keyword>
<feature type="signal peptide" evidence="4">
    <location>
        <begin position="1"/>
        <end position="18"/>
    </location>
</feature>
<dbReference type="PANTHER" id="PTHR46825:SF11">
    <property type="entry name" value="PENICILLIN-BINDING PROTEIN 4"/>
    <property type="match status" value="1"/>
</dbReference>
<name>A0ABT5SBE9_9FLAO</name>
<dbReference type="Gene3D" id="3.40.710.10">
    <property type="entry name" value="DD-peptidase/beta-lactamase superfamily"/>
    <property type="match status" value="1"/>
</dbReference>
<proteinExistence type="predicted"/>
<protein>
    <submittedName>
        <fullName evidence="6">Serine hydrolase</fullName>
    </submittedName>
</protein>
<dbReference type="PROSITE" id="PS50005">
    <property type="entry name" value="TPR"/>
    <property type="match status" value="1"/>
</dbReference>
<dbReference type="SMART" id="SM00028">
    <property type="entry name" value="TPR"/>
    <property type="match status" value="1"/>
</dbReference>
<dbReference type="PANTHER" id="PTHR46825">
    <property type="entry name" value="D-ALANYL-D-ALANINE-CARBOXYPEPTIDASE/ENDOPEPTIDASE AMPH"/>
    <property type="match status" value="1"/>
</dbReference>
<evidence type="ECO:0000256" key="4">
    <source>
        <dbReference type="SAM" id="SignalP"/>
    </source>
</evidence>
<feature type="domain" description="Beta-lactamase-related" evidence="5">
    <location>
        <begin position="45"/>
        <end position="342"/>
    </location>
</feature>
<dbReference type="Gene3D" id="1.25.40.10">
    <property type="entry name" value="Tetratricopeptide repeat domain"/>
    <property type="match status" value="1"/>
</dbReference>
<dbReference type="SUPFAM" id="SSF48452">
    <property type="entry name" value="TPR-like"/>
    <property type="match status" value="1"/>
</dbReference>
<reference evidence="6" key="1">
    <citation type="submission" date="2023-02" db="EMBL/GenBank/DDBJ databases">
        <title>Polaribacter ponticola sp. nov., isolated from seawater.</title>
        <authorList>
            <person name="Baek J.H."/>
            <person name="Kim J.M."/>
            <person name="Choi D.G."/>
            <person name="Jeon C.O."/>
        </authorList>
    </citation>
    <scope>NUCLEOTIDE SEQUENCE</scope>
    <source>
        <strain evidence="6">MSW5</strain>
    </source>
</reference>
<comment type="subcellular location">
    <subcellularLocation>
        <location evidence="1">Membrane</location>
    </subcellularLocation>
</comment>
<evidence type="ECO:0000313" key="7">
    <source>
        <dbReference type="Proteomes" id="UP001151478"/>
    </source>
</evidence>
<feature type="chain" id="PRO_5047255919" evidence="4">
    <location>
        <begin position="19"/>
        <end position="528"/>
    </location>
</feature>
<dbReference type="Pfam" id="PF00144">
    <property type="entry name" value="Beta-lactamase"/>
    <property type="match status" value="1"/>
</dbReference>
<evidence type="ECO:0000256" key="3">
    <source>
        <dbReference type="PROSITE-ProRule" id="PRU00339"/>
    </source>
</evidence>
<keyword evidence="3" id="KW-0802">TPR repeat</keyword>
<dbReference type="InterPro" id="IPR012338">
    <property type="entry name" value="Beta-lactam/transpept-like"/>
</dbReference>
<gene>
    <name evidence="6" type="ORF">N5A56_013910</name>
</gene>
<evidence type="ECO:0000256" key="1">
    <source>
        <dbReference type="ARBA" id="ARBA00004370"/>
    </source>
</evidence>
<keyword evidence="7" id="KW-1185">Reference proteome</keyword>
<evidence type="ECO:0000256" key="2">
    <source>
        <dbReference type="ARBA" id="ARBA00023136"/>
    </source>
</evidence>
<keyword evidence="6" id="KW-0378">Hydrolase</keyword>
<evidence type="ECO:0000313" key="6">
    <source>
        <dbReference type="EMBL" id="MDD7915442.1"/>
    </source>
</evidence>
<accession>A0ABT5SBE9</accession>
<dbReference type="InterPro" id="IPR011990">
    <property type="entry name" value="TPR-like_helical_dom_sf"/>
</dbReference>
<sequence>MKYIVQLFLFLIICSVNAQNIDGFISQYAKNGKELGIRSNFNGIILVAKDNEVILNKAYGYADIELKDRLTTKSKFLIGSLTKPFVALLVLQQVEKGTIKLKQPITDFLPYINKEKGMHLTIHSLLANMSGLPHYEGLRDYIKSMKNFSAQKFTPKEYAQLVDKTGLSAIPNSKFQYSSLGYILLGAVLEEVTGLSFTELIEKHIALPLGLKNTGFGNNTFLKNEVVKNYRFRKGTYTENINRDQSNTYTAGGMHSTTSELYLWSQALRANKLLNKSNTKKLFKENLNGYTYGWQRNDTEILRYIPQAQFYGHSGSVNGFASYLFLADDGTTIIVLCNTAPIQPYKLVSDIYRKVHNEDLSKNTRIILPGFKSKALFMKEGGYKGITAYHKRLTKSAGFMVFPSGSYLQRVLRMHLKEKMDLIPLEKIFVRFIKKNQNAEDMLNRVAYEFLKIDKVKALHYFKLNTKLFSESANTWGSLGEFYEKEGSLNKAREAYIKAVAVAKNNFHTDLLSFEDHLKKMNDKIIKE</sequence>
<dbReference type="GO" id="GO:0016787">
    <property type="term" value="F:hydrolase activity"/>
    <property type="evidence" value="ECO:0007669"/>
    <property type="project" value="UniProtKB-KW"/>
</dbReference>
<dbReference type="SUPFAM" id="SSF56601">
    <property type="entry name" value="beta-lactamase/transpeptidase-like"/>
    <property type="match status" value="1"/>
</dbReference>
<dbReference type="EMBL" id="JAOSLC020000003">
    <property type="protein sequence ID" value="MDD7915442.1"/>
    <property type="molecule type" value="Genomic_DNA"/>
</dbReference>
<feature type="repeat" description="TPR" evidence="3">
    <location>
        <begin position="473"/>
        <end position="506"/>
    </location>
</feature>
<comment type="caution">
    <text evidence="6">The sequence shown here is derived from an EMBL/GenBank/DDBJ whole genome shotgun (WGS) entry which is preliminary data.</text>
</comment>
<dbReference type="InterPro" id="IPR019734">
    <property type="entry name" value="TPR_rpt"/>
</dbReference>
<organism evidence="6 7">
    <name type="scientific">Polaribacter ponticola</name>
    <dbReference type="NCBI Taxonomy" id="2978475"/>
    <lineage>
        <taxon>Bacteria</taxon>
        <taxon>Pseudomonadati</taxon>
        <taxon>Bacteroidota</taxon>
        <taxon>Flavobacteriia</taxon>
        <taxon>Flavobacteriales</taxon>
        <taxon>Flavobacteriaceae</taxon>
    </lineage>
</organism>
<dbReference type="RefSeq" id="WP_265725991.1">
    <property type="nucleotide sequence ID" value="NZ_JAOSLC020000003.1"/>
</dbReference>
<evidence type="ECO:0000259" key="5">
    <source>
        <dbReference type="Pfam" id="PF00144"/>
    </source>
</evidence>